<proteinExistence type="predicted"/>
<feature type="chain" id="PRO_5021766450" description="Conjugal transfer protein TraI" evidence="2">
    <location>
        <begin position="25"/>
        <end position="227"/>
    </location>
</feature>
<evidence type="ECO:0000256" key="1">
    <source>
        <dbReference type="SAM" id="Coils"/>
    </source>
</evidence>
<keyword evidence="1" id="KW-0175">Coiled coil</keyword>
<feature type="coiled-coil region" evidence="1">
    <location>
        <begin position="33"/>
        <end position="77"/>
    </location>
</feature>
<name>A0A562SBK2_9BACT</name>
<organism evidence="3 4">
    <name type="scientific">Lacibacter cauensis</name>
    <dbReference type="NCBI Taxonomy" id="510947"/>
    <lineage>
        <taxon>Bacteria</taxon>
        <taxon>Pseudomonadati</taxon>
        <taxon>Bacteroidota</taxon>
        <taxon>Chitinophagia</taxon>
        <taxon>Chitinophagales</taxon>
        <taxon>Chitinophagaceae</taxon>
        <taxon>Lacibacter</taxon>
    </lineage>
</organism>
<evidence type="ECO:0008006" key="5">
    <source>
        <dbReference type="Google" id="ProtNLM"/>
    </source>
</evidence>
<dbReference type="EMBL" id="VLLE01000008">
    <property type="protein sequence ID" value="TWI77990.1"/>
    <property type="molecule type" value="Genomic_DNA"/>
</dbReference>
<dbReference type="AlphaFoldDB" id="A0A562SBK2"/>
<protein>
    <recommendedName>
        <fullName evidence="5">Conjugal transfer protein TraI</fullName>
    </recommendedName>
</protein>
<gene>
    <name evidence="3" type="ORF">IQ13_4234</name>
</gene>
<evidence type="ECO:0000313" key="3">
    <source>
        <dbReference type="EMBL" id="TWI77990.1"/>
    </source>
</evidence>
<feature type="signal peptide" evidence="2">
    <location>
        <begin position="1"/>
        <end position="24"/>
    </location>
</feature>
<evidence type="ECO:0000313" key="4">
    <source>
        <dbReference type="Proteomes" id="UP000316167"/>
    </source>
</evidence>
<keyword evidence="4" id="KW-1185">Reference proteome</keyword>
<evidence type="ECO:0000256" key="2">
    <source>
        <dbReference type="SAM" id="SignalP"/>
    </source>
</evidence>
<keyword evidence="2" id="KW-0732">Signal</keyword>
<dbReference type="OrthoDB" id="793529at2"/>
<comment type="caution">
    <text evidence="3">The sequence shown here is derived from an EMBL/GenBank/DDBJ whole genome shotgun (WGS) entry which is preliminary data.</text>
</comment>
<dbReference type="RefSeq" id="WP_144888689.1">
    <property type="nucleotide sequence ID" value="NZ_VLLE01000008.1"/>
</dbReference>
<dbReference type="Proteomes" id="UP000316167">
    <property type="component" value="Unassembled WGS sequence"/>
</dbReference>
<reference evidence="3 4" key="1">
    <citation type="journal article" date="2015" name="Stand. Genomic Sci.">
        <title>Genomic Encyclopedia of Bacterial and Archaeal Type Strains, Phase III: the genomes of soil and plant-associated and newly described type strains.</title>
        <authorList>
            <person name="Whitman W.B."/>
            <person name="Woyke T."/>
            <person name="Klenk H.P."/>
            <person name="Zhou Y."/>
            <person name="Lilburn T.G."/>
            <person name="Beck B.J."/>
            <person name="De Vos P."/>
            <person name="Vandamme P."/>
            <person name="Eisen J.A."/>
            <person name="Garrity G."/>
            <person name="Hugenholtz P."/>
            <person name="Kyrpides N.C."/>
        </authorList>
    </citation>
    <scope>NUCLEOTIDE SEQUENCE [LARGE SCALE GENOMIC DNA]</scope>
    <source>
        <strain evidence="3 4">CGMCC 1.7271</strain>
    </source>
</reference>
<sequence length="227" mass="26787">MKNIFLTVSLLFCCLLVPVKQTKAADPILQIIKEAVIKVIKEIDLQIQRLQNKTIWLQNAQKTVENKMSELKLNEIKDWVEKQRKQYEEYFDELWKVKTAITYLKTVKDIIERQSSLVKEYKQAWAVFQKDKHFSKEELQYMYAVYNGILEQSIKNIDQLTLVITSFETQMTDGKRLEIIQTIAGTLDEQYADLRNFNEQNKLIAIQRGLEKGEIDHIRKLYALPLN</sequence>
<accession>A0A562SBK2</accession>